<dbReference type="PANTHER" id="PTHR35894">
    <property type="entry name" value="GENERAL SECRETION PATHWAY PROTEIN A-RELATED"/>
    <property type="match status" value="1"/>
</dbReference>
<sequence>MYREHWGLKELPFENVPDPRFFYPSPEHQEALMRLFYAVNNRKGAAMLTGEVGCGKTILSRTLVQDLSTDRYEVGLVANPSLPPLDFLREILYQLGMESSSTSKIDLLHALNDVVVRNLNAGKDTVILIDEAQAIDDEATLEELRLLLNFQLNERFLLTLILIGQPELREKVGRIRQLDQRIAIKYHLGPLSLEETHKYILYRLEKAGLQKEIVSPEAFTLIHRLTHGIPRDINNLCDLSLLLGFSGGAREIDLQLVQKAAAAVTQS</sequence>
<dbReference type="InterPro" id="IPR052026">
    <property type="entry name" value="ExeA_AAA_ATPase_DNA-bind"/>
</dbReference>
<dbReference type="InterPro" id="IPR049945">
    <property type="entry name" value="AAA_22"/>
</dbReference>
<dbReference type="PANTHER" id="PTHR35894:SF1">
    <property type="entry name" value="PHOSPHORIBULOKINASE _ URIDINE KINASE FAMILY"/>
    <property type="match status" value="1"/>
</dbReference>
<dbReference type="Proteomes" id="UP000178606">
    <property type="component" value="Unassembled WGS sequence"/>
</dbReference>
<evidence type="ECO:0000313" key="3">
    <source>
        <dbReference type="Proteomes" id="UP000178606"/>
    </source>
</evidence>
<protein>
    <recommendedName>
        <fullName evidence="1">AAA+ ATPase domain-containing protein</fullName>
    </recommendedName>
</protein>
<dbReference type="EMBL" id="MFKF01000023">
    <property type="protein sequence ID" value="OGG56872.1"/>
    <property type="molecule type" value="Genomic_DNA"/>
</dbReference>
<dbReference type="Pfam" id="PF13401">
    <property type="entry name" value="AAA_22"/>
    <property type="match status" value="1"/>
</dbReference>
<proteinExistence type="predicted"/>
<dbReference type="InterPro" id="IPR003593">
    <property type="entry name" value="AAA+_ATPase"/>
</dbReference>
<name>A0A1F6D7A1_HANXR</name>
<feature type="domain" description="AAA+ ATPase" evidence="1">
    <location>
        <begin position="42"/>
        <end position="188"/>
    </location>
</feature>
<gene>
    <name evidence="2" type="ORF">A3F84_10810</name>
</gene>
<evidence type="ECO:0000313" key="2">
    <source>
        <dbReference type="EMBL" id="OGG56872.1"/>
    </source>
</evidence>
<dbReference type="SUPFAM" id="SSF52540">
    <property type="entry name" value="P-loop containing nucleoside triphosphate hydrolases"/>
    <property type="match status" value="1"/>
</dbReference>
<reference evidence="2 3" key="1">
    <citation type="journal article" date="2016" name="Nat. Commun.">
        <title>Thousands of microbial genomes shed light on interconnected biogeochemical processes in an aquifer system.</title>
        <authorList>
            <person name="Anantharaman K."/>
            <person name="Brown C.T."/>
            <person name="Hug L.A."/>
            <person name="Sharon I."/>
            <person name="Castelle C.J."/>
            <person name="Probst A.J."/>
            <person name="Thomas B.C."/>
            <person name="Singh A."/>
            <person name="Wilkins M.J."/>
            <person name="Karaoz U."/>
            <person name="Brodie E.L."/>
            <person name="Williams K.H."/>
            <person name="Hubbard S.S."/>
            <person name="Banfield J.F."/>
        </authorList>
    </citation>
    <scope>NUCLEOTIDE SEQUENCE [LARGE SCALE GENOMIC DNA]</scope>
    <source>
        <strain evidence="3">RIFCSPLOWO2_12_FULL_64_10</strain>
    </source>
</reference>
<comment type="caution">
    <text evidence="2">The sequence shown here is derived from an EMBL/GenBank/DDBJ whole genome shotgun (WGS) entry which is preliminary data.</text>
</comment>
<dbReference type="GO" id="GO:0016887">
    <property type="term" value="F:ATP hydrolysis activity"/>
    <property type="evidence" value="ECO:0007669"/>
    <property type="project" value="InterPro"/>
</dbReference>
<dbReference type="AlphaFoldDB" id="A0A1F6D7A1"/>
<accession>A0A1F6D7A1</accession>
<dbReference type="InterPro" id="IPR027417">
    <property type="entry name" value="P-loop_NTPase"/>
</dbReference>
<evidence type="ECO:0000259" key="1">
    <source>
        <dbReference type="SMART" id="SM00382"/>
    </source>
</evidence>
<dbReference type="SMART" id="SM00382">
    <property type="entry name" value="AAA"/>
    <property type="match status" value="1"/>
</dbReference>
<organism evidence="2 3">
    <name type="scientific">Handelsmanbacteria sp. (strain RIFCSPLOWO2_12_FULL_64_10)</name>
    <dbReference type="NCBI Taxonomy" id="1817868"/>
    <lineage>
        <taxon>Bacteria</taxon>
        <taxon>Candidatus Handelsmaniibacteriota</taxon>
    </lineage>
</organism>
<dbReference type="Gene3D" id="3.40.50.300">
    <property type="entry name" value="P-loop containing nucleotide triphosphate hydrolases"/>
    <property type="match status" value="1"/>
</dbReference>